<dbReference type="InterPro" id="IPR051246">
    <property type="entry name" value="WDR48"/>
</dbReference>
<evidence type="ECO:0008006" key="5">
    <source>
        <dbReference type="Google" id="ProtNLM"/>
    </source>
</evidence>
<feature type="transmembrane region" description="Helical" evidence="2">
    <location>
        <begin position="134"/>
        <end position="160"/>
    </location>
</feature>
<feature type="transmembrane region" description="Helical" evidence="2">
    <location>
        <begin position="268"/>
        <end position="288"/>
    </location>
</feature>
<feature type="transmembrane region" description="Helical" evidence="2">
    <location>
        <begin position="239"/>
        <end position="262"/>
    </location>
</feature>
<proteinExistence type="predicted"/>
<feature type="transmembrane region" description="Helical" evidence="2">
    <location>
        <begin position="185"/>
        <end position="206"/>
    </location>
</feature>
<name>A0A835W9R5_9CHLO</name>
<evidence type="ECO:0000313" key="3">
    <source>
        <dbReference type="EMBL" id="KAG2442061.1"/>
    </source>
</evidence>
<feature type="region of interest" description="Disordered" evidence="1">
    <location>
        <begin position="1"/>
        <end position="24"/>
    </location>
</feature>
<protein>
    <recommendedName>
        <fullName evidence="5">TRP C-terminal domain-containing protein</fullName>
    </recommendedName>
</protein>
<keyword evidence="2" id="KW-1133">Transmembrane helix</keyword>
<dbReference type="OrthoDB" id="547225at2759"/>
<evidence type="ECO:0000313" key="4">
    <source>
        <dbReference type="Proteomes" id="UP000613740"/>
    </source>
</evidence>
<dbReference type="EMBL" id="JAEHOD010000034">
    <property type="protein sequence ID" value="KAG2442061.1"/>
    <property type="molecule type" value="Genomic_DNA"/>
</dbReference>
<reference evidence="3" key="1">
    <citation type="journal article" date="2020" name="bioRxiv">
        <title>Comparative genomics of Chlamydomonas.</title>
        <authorList>
            <person name="Craig R.J."/>
            <person name="Hasan A.R."/>
            <person name="Ness R.W."/>
            <person name="Keightley P.D."/>
        </authorList>
    </citation>
    <scope>NUCLEOTIDE SEQUENCE</scope>
    <source>
        <strain evidence="3">CCAP 11/173</strain>
    </source>
</reference>
<evidence type="ECO:0000256" key="1">
    <source>
        <dbReference type="SAM" id="MobiDB-lite"/>
    </source>
</evidence>
<organism evidence="3 4">
    <name type="scientific">Chlamydomonas schloesseri</name>
    <dbReference type="NCBI Taxonomy" id="2026947"/>
    <lineage>
        <taxon>Eukaryota</taxon>
        <taxon>Viridiplantae</taxon>
        <taxon>Chlorophyta</taxon>
        <taxon>core chlorophytes</taxon>
        <taxon>Chlorophyceae</taxon>
        <taxon>CS clade</taxon>
        <taxon>Chlamydomonadales</taxon>
        <taxon>Chlamydomonadaceae</taxon>
        <taxon>Chlamydomonas</taxon>
    </lineage>
</organism>
<keyword evidence="2" id="KW-0472">Membrane</keyword>
<keyword evidence="2" id="KW-0812">Transmembrane</keyword>
<sequence>MEDGVVSRQTTNNPDSPAETPTKRRASFAKSMRRALGNGAAVVKGKLVPKASLSSTITHMDTAVSLPQQLLMVLLVASFILYPALVSASLSFFACRVLDTGVDPYPETQQAAWAHGYWLPDMNQACYSGLHSALYLPVGIVCAIVFCALPPIVVFSILFAKRKKLHERQTQILYGFLYRRYRTKYYFWESVGQLQMLILVAIDVFGRALPEYQQALLLICGLSVIGMLNMACMPVIARVLTVMEFLSLGVLSLTITMGLFFVKTTGETLGISAGAETAVGIIILLINVQMRLLL</sequence>
<feature type="transmembrane region" description="Helical" evidence="2">
    <location>
        <begin position="70"/>
        <end position="94"/>
    </location>
</feature>
<comment type="caution">
    <text evidence="3">The sequence shown here is derived from an EMBL/GenBank/DDBJ whole genome shotgun (WGS) entry which is preliminary data.</text>
</comment>
<gene>
    <name evidence="3" type="ORF">HYH02_009852</name>
</gene>
<keyword evidence="4" id="KW-1185">Reference proteome</keyword>
<evidence type="ECO:0000256" key="2">
    <source>
        <dbReference type="SAM" id="Phobius"/>
    </source>
</evidence>
<dbReference type="GO" id="GO:0043130">
    <property type="term" value="F:ubiquitin binding"/>
    <property type="evidence" value="ECO:0007669"/>
    <property type="project" value="TreeGrafter"/>
</dbReference>
<dbReference type="AlphaFoldDB" id="A0A835W9R5"/>
<dbReference type="GO" id="GO:0000724">
    <property type="term" value="P:double-strand break repair via homologous recombination"/>
    <property type="evidence" value="ECO:0007669"/>
    <property type="project" value="TreeGrafter"/>
</dbReference>
<dbReference type="PANTHER" id="PTHR19862">
    <property type="entry name" value="WD REPEAT-CONTAINING PROTEIN 48"/>
    <property type="match status" value="1"/>
</dbReference>
<feature type="transmembrane region" description="Helical" evidence="2">
    <location>
        <begin position="212"/>
        <end position="232"/>
    </location>
</feature>
<dbReference type="Proteomes" id="UP000613740">
    <property type="component" value="Unassembled WGS sequence"/>
</dbReference>
<accession>A0A835W9R5</accession>
<dbReference type="PANTHER" id="PTHR19862:SF14">
    <property type="entry name" value="WD REPEAT-CONTAINING PROTEIN 48"/>
    <property type="match status" value="1"/>
</dbReference>